<organism evidence="6 7">
    <name type="scientific">Prymnesium parvum</name>
    <name type="common">Toxic golden alga</name>
    <dbReference type="NCBI Taxonomy" id="97485"/>
    <lineage>
        <taxon>Eukaryota</taxon>
        <taxon>Haptista</taxon>
        <taxon>Haptophyta</taxon>
        <taxon>Prymnesiophyceae</taxon>
        <taxon>Prymnesiales</taxon>
        <taxon>Prymnesiaceae</taxon>
        <taxon>Prymnesium</taxon>
    </lineage>
</organism>
<feature type="domain" description="NnrU" evidence="5">
    <location>
        <begin position="51"/>
        <end position="285"/>
    </location>
</feature>
<evidence type="ECO:0000313" key="6">
    <source>
        <dbReference type="EMBL" id="KAL1527808.1"/>
    </source>
</evidence>
<gene>
    <name evidence="6" type="ORF">AB1Y20_009191</name>
</gene>
<dbReference type="Pfam" id="PF07298">
    <property type="entry name" value="NnrU"/>
    <property type="match status" value="1"/>
</dbReference>
<keyword evidence="7" id="KW-1185">Reference proteome</keyword>
<reference evidence="6 7" key="1">
    <citation type="journal article" date="2024" name="Science">
        <title>Giant polyketide synthase enzymes in the biosynthesis of giant marine polyether toxins.</title>
        <authorList>
            <person name="Fallon T.R."/>
            <person name="Shende V.V."/>
            <person name="Wierzbicki I.H."/>
            <person name="Pendleton A.L."/>
            <person name="Watervoot N.F."/>
            <person name="Auber R.P."/>
            <person name="Gonzalez D.J."/>
            <person name="Wisecaver J.H."/>
            <person name="Moore B.S."/>
        </authorList>
    </citation>
    <scope>NUCLEOTIDE SEQUENCE [LARGE SCALE GENOMIC DNA]</scope>
    <source>
        <strain evidence="6 7">12B1</strain>
    </source>
</reference>
<evidence type="ECO:0000256" key="1">
    <source>
        <dbReference type="ARBA" id="ARBA00004141"/>
    </source>
</evidence>
<evidence type="ECO:0000256" key="2">
    <source>
        <dbReference type="ARBA" id="ARBA00022692"/>
    </source>
</evidence>
<name>A0AB34JZZ5_PRYPA</name>
<protein>
    <recommendedName>
        <fullName evidence="5">NnrU domain-containing protein</fullName>
    </recommendedName>
</protein>
<accession>A0AB34JZZ5</accession>
<comment type="subcellular location">
    <subcellularLocation>
        <location evidence="1">Membrane</location>
        <topology evidence="1">Multi-pass membrane protein</topology>
    </subcellularLocation>
</comment>
<keyword evidence="4" id="KW-0472">Membrane</keyword>
<dbReference type="InterPro" id="IPR009915">
    <property type="entry name" value="NnrU_dom"/>
</dbReference>
<keyword evidence="2" id="KW-0812">Transmembrane</keyword>
<evidence type="ECO:0000313" key="7">
    <source>
        <dbReference type="Proteomes" id="UP001515480"/>
    </source>
</evidence>
<keyword evidence="3" id="KW-1133">Transmembrane helix</keyword>
<sequence>MLRLLSRRLPQCRALTTSAGRGSSASMSPELSPSAAMRWAVGGWSFFIAENVVLSENRTSIIDSLGEQRYHLLYGALSTAACVSIAVGFRRIAGAAPLQWAAGQPPPPSRLALGGALQAIGFAGLAQSLPKLQIPFTSRGRVGAAPEPSSSTSGAWSVRCPFDFSKHEGLYGVQRISRHASLWSFAAVCLGFAVITPSLPQAVCLAMPTAVALIGGAHHDSRQRRGMGGHLPAELDAATSHIPGVALLSGAQGDVGSALRILSDEVKWINAGLGVAVAFLFVLRHSR</sequence>
<dbReference type="Proteomes" id="UP001515480">
    <property type="component" value="Unassembled WGS sequence"/>
</dbReference>
<dbReference type="AlphaFoldDB" id="A0AB34JZZ5"/>
<evidence type="ECO:0000256" key="3">
    <source>
        <dbReference type="ARBA" id="ARBA00022989"/>
    </source>
</evidence>
<evidence type="ECO:0000256" key="4">
    <source>
        <dbReference type="ARBA" id="ARBA00023136"/>
    </source>
</evidence>
<comment type="caution">
    <text evidence="6">The sequence shown here is derived from an EMBL/GenBank/DDBJ whole genome shotgun (WGS) entry which is preliminary data.</text>
</comment>
<proteinExistence type="predicted"/>
<dbReference type="GO" id="GO:0016020">
    <property type="term" value="C:membrane"/>
    <property type="evidence" value="ECO:0007669"/>
    <property type="project" value="UniProtKB-SubCell"/>
</dbReference>
<dbReference type="EMBL" id="JBGBPQ010000002">
    <property type="protein sequence ID" value="KAL1527808.1"/>
    <property type="molecule type" value="Genomic_DNA"/>
</dbReference>
<evidence type="ECO:0000259" key="5">
    <source>
        <dbReference type="Pfam" id="PF07298"/>
    </source>
</evidence>